<evidence type="ECO:0000313" key="3">
    <source>
        <dbReference type="Proteomes" id="UP000176998"/>
    </source>
</evidence>
<feature type="non-terminal residue" evidence="2">
    <location>
        <position position="1"/>
    </location>
</feature>
<evidence type="ECO:0000313" key="2">
    <source>
        <dbReference type="EMBL" id="OHE96680.1"/>
    </source>
</evidence>
<dbReference type="GeneID" id="34561142"/>
<name>A0A1G4B5F4_9PEZI</name>
<comment type="caution">
    <text evidence="2">The sequence shown here is derived from an EMBL/GenBank/DDBJ whole genome shotgun (WGS) entry which is preliminary data.</text>
</comment>
<dbReference type="Proteomes" id="UP000176998">
    <property type="component" value="Unassembled WGS sequence"/>
</dbReference>
<gene>
    <name evidence="2" type="ORF">CORC01_07997</name>
</gene>
<evidence type="ECO:0000256" key="1">
    <source>
        <dbReference type="SAM" id="MobiDB-lite"/>
    </source>
</evidence>
<dbReference type="EMBL" id="MJBS01000066">
    <property type="protein sequence ID" value="OHE96680.1"/>
    <property type="molecule type" value="Genomic_DNA"/>
</dbReference>
<accession>A0A1G4B5F4</accession>
<protein>
    <submittedName>
        <fullName evidence="2">Uncharacterized protein</fullName>
    </submittedName>
</protein>
<proteinExistence type="predicted"/>
<organism evidence="2 3">
    <name type="scientific">Colletotrichum orchidophilum</name>
    <dbReference type="NCBI Taxonomy" id="1209926"/>
    <lineage>
        <taxon>Eukaryota</taxon>
        <taxon>Fungi</taxon>
        <taxon>Dikarya</taxon>
        <taxon>Ascomycota</taxon>
        <taxon>Pezizomycotina</taxon>
        <taxon>Sordariomycetes</taxon>
        <taxon>Hypocreomycetidae</taxon>
        <taxon>Glomerellales</taxon>
        <taxon>Glomerellaceae</taxon>
        <taxon>Colletotrichum</taxon>
    </lineage>
</organism>
<feature type="region of interest" description="Disordered" evidence="1">
    <location>
        <begin position="55"/>
        <end position="78"/>
    </location>
</feature>
<sequence length="129" mass="13997">LPIPLALICLAKPVLRQAGIPISKAPSTPREAWPSKAPFSNSRWLAPWPLHKQSAVGQSSTRKLPSAEERGSAQVGGKIESGPLRRRIVAPFTGTLPRNACPRYSLPGAVQPQACSWKVDQCQWFFACA</sequence>
<keyword evidence="3" id="KW-1185">Reference proteome</keyword>
<dbReference type="RefSeq" id="XP_022473836.1">
    <property type="nucleotide sequence ID" value="XM_022619632.1"/>
</dbReference>
<reference evidence="2 3" key="1">
    <citation type="submission" date="2016-09" db="EMBL/GenBank/DDBJ databases">
        <authorList>
            <person name="Capua I."/>
            <person name="De Benedictis P."/>
            <person name="Joannis T."/>
            <person name="Lombin L.H."/>
            <person name="Cattoli G."/>
        </authorList>
    </citation>
    <scope>NUCLEOTIDE SEQUENCE [LARGE SCALE GENOMIC DNA]</scope>
    <source>
        <strain evidence="2 3">IMI 309357</strain>
    </source>
</reference>
<dbReference type="AlphaFoldDB" id="A0A1G4B5F4"/>